<reference evidence="1" key="1">
    <citation type="submission" date="2021-06" db="EMBL/GenBank/DDBJ databases">
        <title>Parelaphostrongylus tenuis whole genome reference sequence.</title>
        <authorList>
            <person name="Garwood T.J."/>
            <person name="Larsen P.A."/>
            <person name="Fountain-Jones N.M."/>
            <person name="Garbe J.R."/>
            <person name="Macchietto M.G."/>
            <person name="Kania S.A."/>
            <person name="Gerhold R.W."/>
            <person name="Richards J.E."/>
            <person name="Wolf T.M."/>
        </authorList>
    </citation>
    <scope>NUCLEOTIDE SEQUENCE</scope>
    <source>
        <strain evidence="1">MNPRO001-30</strain>
        <tissue evidence="1">Meninges</tissue>
    </source>
</reference>
<dbReference type="EMBL" id="JAHQIW010002051">
    <property type="protein sequence ID" value="KAJ1354385.1"/>
    <property type="molecule type" value="Genomic_DNA"/>
</dbReference>
<name>A0AAD5QMD5_PARTN</name>
<comment type="caution">
    <text evidence="1">The sequence shown here is derived from an EMBL/GenBank/DDBJ whole genome shotgun (WGS) entry which is preliminary data.</text>
</comment>
<accession>A0AAD5QMD5</accession>
<organism evidence="1 2">
    <name type="scientific">Parelaphostrongylus tenuis</name>
    <name type="common">Meningeal worm</name>
    <dbReference type="NCBI Taxonomy" id="148309"/>
    <lineage>
        <taxon>Eukaryota</taxon>
        <taxon>Metazoa</taxon>
        <taxon>Ecdysozoa</taxon>
        <taxon>Nematoda</taxon>
        <taxon>Chromadorea</taxon>
        <taxon>Rhabditida</taxon>
        <taxon>Rhabditina</taxon>
        <taxon>Rhabditomorpha</taxon>
        <taxon>Strongyloidea</taxon>
        <taxon>Metastrongylidae</taxon>
        <taxon>Parelaphostrongylus</taxon>
    </lineage>
</organism>
<keyword evidence="2" id="KW-1185">Reference proteome</keyword>
<dbReference type="Proteomes" id="UP001196413">
    <property type="component" value="Unassembled WGS sequence"/>
</dbReference>
<sequence length="96" mass="10732">MSLFSSQNTYGCPVVPTNYLDALLLIAISTALKEKHADSPHKPKLIKESIGNNLQTATAKIHHENERLWKIFRISGREENKGIATLAGKHQFSSLY</sequence>
<evidence type="ECO:0000313" key="1">
    <source>
        <dbReference type="EMBL" id="KAJ1354385.1"/>
    </source>
</evidence>
<dbReference type="AlphaFoldDB" id="A0AAD5QMD5"/>
<evidence type="ECO:0000313" key="2">
    <source>
        <dbReference type="Proteomes" id="UP001196413"/>
    </source>
</evidence>
<proteinExistence type="predicted"/>
<protein>
    <submittedName>
        <fullName evidence="1">Uncharacterized protein</fullName>
    </submittedName>
</protein>
<gene>
    <name evidence="1" type="ORF">KIN20_011309</name>
</gene>